<protein>
    <submittedName>
        <fullName evidence="3">Uncharacterized protein</fullName>
    </submittedName>
</protein>
<feature type="compositionally biased region" description="Basic and acidic residues" evidence="2">
    <location>
        <begin position="1"/>
        <end position="11"/>
    </location>
</feature>
<evidence type="ECO:0000313" key="3">
    <source>
        <dbReference type="EMBL" id="VDK84018.1"/>
    </source>
</evidence>
<dbReference type="STRING" id="42156.A0A3P6UWQ8"/>
<feature type="coiled-coil region" evidence="1">
    <location>
        <begin position="739"/>
        <end position="805"/>
    </location>
</feature>
<feature type="region of interest" description="Disordered" evidence="2">
    <location>
        <begin position="1"/>
        <end position="35"/>
    </location>
</feature>
<feature type="compositionally biased region" description="Polar residues" evidence="2">
    <location>
        <begin position="167"/>
        <end position="177"/>
    </location>
</feature>
<keyword evidence="1" id="KW-0175">Coiled coil</keyword>
<feature type="coiled-coil region" evidence="1">
    <location>
        <begin position="359"/>
        <end position="442"/>
    </location>
</feature>
<dbReference type="OMA" id="KWEMLFT"/>
<evidence type="ECO:0000256" key="2">
    <source>
        <dbReference type="SAM" id="MobiDB-lite"/>
    </source>
</evidence>
<name>A0A3P6UWQ8_LITSI</name>
<gene>
    <name evidence="3" type="ORF">NLS_LOCUS6466</name>
</gene>
<evidence type="ECO:0000313" key="4">
    <source>
        <dbReference type="Proteomes" id="UP000277928"/>
    </source>
</evidence>
<dbReference type="OrthoDB" id="5877991at2759"/>
<reference evidence="3 4" key="1">
    <citation type="submission" date="2018-08" db="EMBL/GenBank/DDBJ databases">
        <authorList>
            <person name="Laetsch R D."/>
            <person name="Stevens L."/>
            <person name="Kumar S."/>
            <person name="Blaxter L. M."/>
        </authorList>
    </citation>
    <scope>NUCLEOTIDE SEQUENCE [LARGE SCALE GENOMIC DNA]</scope>
</reference>
<sequence length="1063" mass="120990">MSLPDDHDNGKKSHVKRQSIDSPLTVMSPSVRPRSTKMFRLSKTPSGPNSANINQVDPNIDATLLEPYSVEKETMAEQSIESDCDDVSNITAVTSSSVNAALVKNFIFYILDSQSPGMSDEMKLAIKTYLKSTSLHCTKKSLESKAEQLSVIGTVVEVKKNEDTEKLNNTASSTCGSQERAAENNSEDFSKINLSVPGSEFSVQTNDDNSCCGVLYEGTEKSNAVEASLAEVQYSPVMKVENAIVVPSTTSKHSAAQFGDRATFLDTQKDLTLSARKNRVFATRNLKLDNLSSPRELASYVEERAQNYSFLINEAYCETSIFCENCYSMRIELGLFSDKFAALAATVGSPAVEGNPAFVAELENLLRGKQAEIATLSSKLRDLTQENDQLSKQKEVSEKDLESYKVFFENEMQKKLEEIRALRSKLYEAEDLIDELKQAKLKQSSDDSTSQAEGYTVEDRTKIMDELDTARFLHQKDQQRINELEISLQRVRKEKNYLPLELQEVLIELDEKGDRMISDESKQVSIISLLEAKVAELGNKIDEALRVRKNEPMEQKSYLFQSLESLVEKIKTDVKSNLFADKWETNDVEISVTYFEKAVNIICQDIPQFEILIEAVALHEKLMKNEFKQLKSTVKEMVEEKKKWEMLFTNEKSRLDSVQEMILHQFCENKNYFSNLLKDFQSKWADTVCSATEPARSKSEENRNYTIFEMQRHIADLQEKLNEKWLVGSSELQKCSSILKEQQSIATSFQAEVQEMKNEIGILHESMGKDFKNSSTLLDSLQNREDRHEKLMDSIKKQLEQYEKGRDVFKEICERGEAVVQDLRITVENFHKVEEDIRTQNLALCKNLDLGRENFAPVIYMTENLTREKDKLENENATLRNTISKLTNKNADLMEMEKMLTQQHEKVEELQHKLNLLQRENERLGKACDDADEEVGDLKQQIFELLHVNAKLQAEMHGENEEAINRRMGYIEPPQIRPTVYSSAHEIAPEMDSSSVKAANLADSQKTKPGMRAENVLEERNEIQKIAEKESILSEAEKALTDRTSADESRKSKEITDQSCRTS</sequence>
<dbReference type="AlphaFoldDB" id="A0A3P6UWQ8"/>
<feature type="region of interest" description="Disordered" evidence="2">
    <location>
        <begin position="165"/>
        <end position="185"/>
    </location>
</feature>
<keyword evidence="4" id="KW-1185">Reference proteome</keyword>
<evidence type="ECO:0000256" key="1">
    <source>
        <dbReference type="SAM" id="Coils"/>
    </source>
</evidence>
<accession>A0A3P6UWQ8</accession>
<organism evidence="3 4">
    <name type="scientific">Litomosoides sigmodontis</name>
    <name type="common">Filarial nematode worm</name>
    <dbReference type="NCBI Taxonomy" id="42156"/>
    <lineage>
        <taxon>Eukaryota</taxon>
        <taxon>Metazoa</taxon>
        <taxon>Ecdysozoa</taxon>
        <taxon>Nematoda</taxon>
        <taxon>Chromadorea</taxon>
        <taxon>Rhabditida</taxon>
        <taxon>Spirurina</taxon>
        <taxon>Spiruromorpha</taxon>
        <taxon>Filarioidea</taxon>
        <taxon>Onchocercidae</taxon>
        <taxon>Litomosoides</taxon>
    </lineage>
</organism>
<feature type="region of interest" description="Disordered" evidence="2">
    <location>
        <begin position="988"/>
        <end position="1063"/>
    </location>
</feature>
<feature type="compositionally biased region" description="Basic and acidic residues" evidence="2">
    <location>
        <begin position="1015"/>
        <end position="1056"/>
    </location>
</feature>
<dbReference type="Gene3D" id="1.20.1170.10">
    <property type="match status" value="1"/>
</dbReference>
<proteinExistence type="predicted"/>
<dbReference type="EMBL" id="UYRX01000571">
    <property type="protein sequence ID" value="VDK84018.1"/>
    <property type="molecule type" value="Genomic_DNA"/>
</dbReference>
<feature type="coiled-coil region" evidence="1">
    <location>
        <begin position="862"/>
        <end position="941"/>
    </location>
</feature>
<dbReference type="Proteomes" id="UP000277928">
    <property type="component" value="Unassembled WGS sequence"/>
</dbReference>